<dbReference type="EMBL" id="FUZU01000001">
    <property type="protein sequence ID" value="SKC54904.1"/>
    <property type="molecule type" value="Genomic_DNA"/>
</dbReference>
<protein>
    <submittedName>
        <fullName evidence="1">Uncharacterized protein</fullName>
    </submittedName>
</protein>
<name>A0A1T5JUA9_9BACT</name>
<keyword evidence="2" id="KW-1185">Reference proteome</keyword>
<evidence type="ECO:0000313" key="1">
    <source>
        <dbReference type="EMBL" id="SKC54904.1"/>
    </source>
</evidence>
<dbReference type="AlphaFoldDB" id="A0A1T5JUA9"/>
<dbReference type="Proteomes" id="UP000190961">
    <property type="component" value="Unassembled WGS sequence"/>
</dbReference>
<proteinExistence type="predicted"/>
<gene>
    <name evidence="1" type="ORF">SAMN05660236_1487</name>
</gene>
<organism evidence="1 2">
    <name type="scientific">Ohtaekwangia koreensis</name>
    <dbReference type="NCBI Taxonomy" id="688867"/>
    <lineage>
        <taxon>Bacteria</taxon>
        <taxon>Pseudomonadati</taxon>
        <taxon>Bacteroidota</taxon>
        <taxon>Cytophagia</taxon>
        <taxon>Cytophagales</taxon>
        <taxon>Fulvivirgaceae</taxon>
        <taxon>Ohtaekwangia</taxon>
    </lineage>
</organism>
<sequence>MMQASYCNTAYESTSMNTIELLRLTTTTGRTYLIVNMVDDEIMEIIWQGFTPELIFKAGIDTIADLMIKHHPAGIIFNILDHKSISKESQRYAAAATLEYVKKYFVRTISRQRFKRVIVAPGDVVLPEAEDQPGGYFLRLSESRVETIVLRDMEEVYRVFELQTFQRQSER</sequence>
<reference evidence="1 2" key="1">
    <citation type="submission" date="2017-02" db="EMBL/GenBank/DDBJ databases">
        <authorList>
            <person name="Peterson S.W."/>
        </authorList>
    </citation>
    <scope>NUCLEOTIDE SEQUENCE [LARGE SCALE GENOMIC DNA]</scope>
    <source>
        <strain evidence="1 2">DSM 25262</strain>
    </source>
</reference>
<dbReference type="STRING" id="688867.SAMN05660236_1487"/>
<evidence type="ECO:0000313" key="2">
    <source>
        <dbReference type="Proteomes" id="UP000190961"/>
    </source>
</evidence>
<accession>A0A1T5JUA9</accession>